<proteinExistence type="inferred from homology"/>
<dbReference type="InterPro" id="IPR004843">
    <property type="entry name" value="Calcineurin-like_PHP"/>
</dbReference>
<dbReference type="Pfam" id="PF00149">
    <property type="entry name" value="Metallophos"/>
    <property type="match status" value="1"/>
</dbReference>
<keyword evidence="3" id="KW-0342">GTP-binding</keyword>
<comment type="cofactor">
    <cofactor evidence="3">
        <name>Ni(2+)</name>
        <dbReference type="ChEBI" id="CHEBI:49786"/>
    </cofactor>
</comment>
<keyword evidence="2 3" id="KW-0378">Hydrolase</keyword>
<dbReference type="GO" id="GO:0016791">
    <property type="term" value="F:phosphatase activity"/>
    <property type="evidence" value="ECO:0007669"/>
    <property type="project" value="TreeGrafter"/>
</dbReference>
<dbReference type="InterPro" id="IPR041780">
    <property type="entry name" value="MPP_PrpE-like"/>
</dbReference>
<dbReference type="EC" id="3.6.1.17" evidence="3"/>
<gene>
    <name evidence="3" type="primary">prpE</name>
    <name evidence="5" type="ORF">AMD02_05485</name>
</gene>
<comment type="similarity">
    <text evidence="3">Belongs to the PrpE family.</text>
</comment>
<dbReference type="AlphaFoldDB" id="A0A0M0KHU8"/>
<comment type="caution">
    <text evidence="5">The sequence shown here is derived from an EMBL/GenBank/DDBJ whole genome shotgun (WGS) entry which is preliminary data.</text>
</comment>
<dbReference type="InterPro" id="IPR029052">
    <property type="entry name" value="Metallo-depent_PP-like"/>
</dbReference>
<dbReference type="NCBIfam" id="NF010148">
    <property type="entry name" value="PRK13625.1"/>
    <property type="match status" value="1"/>
</dbReference>
<evidence type="ECO:0000259" key="4">
    <source>
        <dbReference type="Pfam" id="PF00149"/>
    </source>
</evidence>
<evidence type="ECO:0000256" key="1">
    <source>
        <dbReference type="ARBA" id="ARBA00022596"/>
    </source>
</evidence>
<dbReference type="Gene3D" id="3.60.21.10">
    <property type="match status" value="1"/>
</dbReference>
<dbReference type="InterPro" id="IPR023937">
    <property type="entry name" value="Bis(5'-nucleosyl)-tetraP_PrpE"/>
</dbReference>
<dbReference type="CDD" id="cd07423">
    <property type="entry name" value="MPP_Prp_like"/>
    <property type="match status" value="1"/>
</dbReference>
<keyword evidence="1 3" id="KW-0533">Nickel</keyword>
<dbReference type="EMBL" id="LILD01000001">
    <property type="protein sequence ID" value="KOO38379.1"/>
    <property type="molecule type" value="Genomic_DNA"/>
</dbReference>
<accession>A0A0M0KHU8</accession>
<keyword evidence="3" id="KW-0547">Nucleotide-binding</keyword>
<dbReference type="GO" id="GO:0016151">
    <property type="term" value="F:nickel cation binding"/>
    <property type="evidence" value="ECO:0007669"/>
    <property type="project" value="UniProtKB-UniRule"/>
</dbReference>
<dbReference type="HAMAP" id="MF_01443">
    <property type="entry name" value="PrpE"/>
    <property type="match status" value="1"/>
</dbReference>
<evidence type="ECO:0000256" key="2">
    <source>
        <dbReference type="ARBA" id="ARBA00022801"/>
    </source>
</evidence>
<dbReference type="PATRIC" id="fig|136160.3.peg.1393"/>
<reference evidence="5" key="1">
    <citation type="submission" date="2015-08" db="EMBL/GenBank/DDBJ databases">
        <title>Complete DNA Sequence of Pseudomonas syringae pv. actinidiae, the Causal Agent of Kiwifruit Canker Disease.</title>
        <authorList>
            <person name="Rikkerink E.H.A."/>
            <person name="Fineran P.C."/>
        </authorList>
    </citation>
    <scope>NUCLEOTIDE SEQUENCE</scope>
    <source>
        <strain evidence="5">DSM 13666</strain>
    </source>
</reference>
<dbReference type="InterPro" id="IPR050126">
    <property type="entry name" value="Ap4A_hydrolase"/>
</dbReference>
<protein>
    <recommendedName>
        <fullName evidence="3">Bis(5'-nucleosyl)-tetraphosphatase PrpE [asymmetrical]</fullName>
        <ecNumber evidence="3">3.6.1.17</ecNumber>
    </recommendedName>
    <alternativeName>
        <fullName evidence="3">Ap4A hydrolase</fullName>
    </alternativeName>
    <alternativeName>
        <fullName evidence="3">Diadenosine 5',5'''-P1,P4-tetraphosphate asymmetrical hydrolase</fullName>
        <shortName evidence="3">Diadenosine tetraphosphatase</shortName>
    </alternativeName>
</protein>
<comment type="catalytic activity">
    <reaction evidence="3">
        <text>P(1),P(4)-bis(5'-guanosyl) tetraphosphate + H2O = GMP + GTP + 2 H(+)</text>
        <dbReference type="Rhea" id="RHEA:22484"/>
        <dbReference type="ChEBI" id="CHEBI:15377"/>
        <dbReference type="ChEBI" id="CHEBI:15378"/>
        <dbReference type="ChEBI" id="CHEBI:37565"/>
        <dbReference type="ChEBI" id="CHEBI:57553"/>
        <dbReference type="ChEBI" id="CHEBI:58115"/>
        <dbReference type="EC" id="3.6.1.17"/>
    </reaction>
</comment>
<organism evidence="5">
    <name type="scientific">Halalkalibacterium halodurans</name>
    <name type="common">Bacillus halodurans</name>
    <dbReference type="NCBI Taxonomy" id="86665"/>
    <lineage>
        <taxon>Bacteria</taxon>
        <taxon>Bacillati</taxon>
        <taxon>Bacillota</taxon>
        <taxon>Bacilli</taxon>
        <taxon>Bacillales</taxon>
        <taxon>Bacillaceae</taxon>
        <taxon>Halalkalibacterium (ex Joshi et al. 2022)</taxon>
    </lineage>
</organism>
<dbReference type="GO" id="GO:0004081">
    <property type="term" value="F:bis(5'-nucleosyl)-tetraphosphatase (asymmetrical) activity"/>
    <property type="evidence" value="ECO:0007669"/>
    <property type="project" value="UniProtKB-UniRule"/>
</dbReference>
<evidence type="ECO:0000313" key="5">
    <source>
        <dbReference type="EMBL" id="KOO38379.1"/>
    </source>
</evidence>
<sequence length="246" mass="28191">MQFDIIGDVHGCYDELMELIDKLGYEYKRGSYDHPDGRLLAFVGDLTDRGPHSLEVIRLVSHMVKKKTAYYVPGNHCNKLYRYMIGRKVQVKHGLETTVAELNALSEEERIEVIAQFKELYEQAPLYHSFPEDKLVITHAGIREDDIGSYGKRVETFVLYGDITGETNPDGTPVRRDWAATYQGDWWIVYGHTPVRRPRIIHRTVNIDTGCVFGGALTALRFPEIEFVSIPSRQPLVSEKFRNFPG</sequence>
<name>A0A0M0KHU8_ALKHA</name>
<dbReference type="GO" id="GO:0005525">
    <property type="term" value="F:GTP binding"/>
    <property type="evidence" value="ECO:0007669"/>
    <property type="project" value="UniProtKB-KW"/>
</dbReference>
<comment type="function">
    <text evidence="3">Asymmetrically hydrolyzes Ap4p to yield AMP and ATP.</text>
</comment>
<dbReference type="PANTHER" id="PTHR42850:SF7">
    <property type="entry name" value="BIS(5'-NUCLEOSYL)-TETRAPHOSPHATASE PRPE [ASYMMETRICAL]"/>
    <property type="match status" value="1"/>
</dbReference>
<dbReference type="PRINTS" id="PR00114">
    <property type="entry name" value="STPHPHTASE"/>
</dbReference>
<dbReference type="GO" id="GO:0005737">
    <property type="term" value="C:cytoplasm"/>
    <property type="evidence" value="ECO:0007669"/>
    <property type="project" value="TreeGrafter"/>
</dbReference>
<dbReference type="RefSeq" id="WP_010898992.1">
    <property type="nucleotide sequence ID" value="NZ_CP040441.1"/>
</dbReference>
<dbReference type="OMA" id="WVVYGHT"/>
<dbReference type="SMR" id="A0A0M0KHU8"/>
<dbReference type="PANTHER" id="PTHR42850">
    <property type="entry name" value="METALLOPHOSPHOESTERASE"/>
    <property type="match status" value="1"/>
</dbReference>
<dbReference type="InterPro" id="IPR006186">
    <property type="entry name" value="Ser/Thr-sp_prot-phosphatase"/>
</dbReference>
<feature type="domain" description="Calcineurin-like phosphoesterase" evidence="4">
    <location>
        <begin position="1"/>
        <end position="195"/>
    </location>
</feature>
<dbReference type="SUPFAM" id="SSF56300">
    <property type="entry name" value="Metallo-dependent phosphatases"/>
    <property type="match status" value="1"/>
</dbReference>
<dbReference type="GeneID" id="87598372"/>
<evidence type="ECO:0000256" key="3">
    <source>
        <dbReference type="HAMAP-Rule" id="MF_01443"/>
    </source>
</evidence>